<protein>
    <submittedName>
        <fullName evidence="1">Uncharacterized protein</fullName>
    </submittedName>
</protein>
<evidence type="ECO:0000313" key="2">
    <source>
        <dbReference type="Proteomes" id="UP001280121"/>
    </source>
</evidence>
<reference evidence="1" key="1">
    <citation type="journal article" date="2023" name="Plant J.">
        <title>Genome sequences and population genomics provide insights into the demographic history, inbreeding, and mutation load of two 'living fossil' tree species of Dipteronia.</title>
        <authorList>
            <person name="Feng Y."/>
            <person name="Comes H.P."/>
            <person name="Chen J."/>
            <person name="Zhu S."/>
            <person name="Lu R."/>
            <person name="Zhang X."/>
            <person name="Li P."/>
            <person name="Qiu J."/>
            <person name="Olsen K.M."/>
            <person name="Qiu Y."/>
        </authorList>
    </citation>
    <scope>NUCLEOTIDE SEQUENCE</scope>
    <source>
        <strain evidence="1">KIB01</strain>
    </source>
</reference>
<dbReference type="EMBL" id="JANJYI010000005">
    <property type="protein sequence ID" value="KAK2648576.1"/>
    <property type="molecule type" value="Genomic_DNA"/>
</dbReference>
<gene>
    <name evidence="1" type="ORF">Ddye_016065</name>
</gene>
<organism evidence="1 2">
    <name type="scientific">Dipteronia dyeriana</name>
    <dbReference type="NCBI Taxonomy" id="168575"/>
    <lineage>
        <taxon>Eukaryota</taxon>
        <taxon>Viridiplantae</taxon>
        <taxon>Streptophyta</taxon>
        <taxon>Embryophyta</taxon>
        <taxon>Tracheophyta</taxon>
        <taxon>Spermatophyta</taxon>
        <taxon>Magnoliopsida</taxon>
        <taxon>eudicotyledons</taxon>
        <taxon>Gunneridae</taxon>
        <taxon>Pentapetalae</taxon>
        <taxon>rosids</taxon>
        <taxon>malvids</taxon>
        <taxon>Sapindales</taxon>
        <taxon>Sapindaceae</taxon>
        <taxon>Hippocastanoideae</taxon>
        <taxon>Acereae</taxon>
        <taxon>Dipteronia</taxon>
    </lineage>
</organism>
<dbReference type="Proteomes" id="UP001280121">
    <property type="component" value="Unassembled WGS sequence"/>
</dbReference>
<keyword evidence="2" id="KW-1185">Reference proteome</keyword>
<name>A0AAD9U6R1_9ROSI</name>
<feature type="non-terminal residue" evidence="1">
    <location>
        <position position="158"/>
    </location>
</feature>
<evidence type="ECO:0000313" key="1">
    <source>
        <dbReference type="EMBL" id="KAK2648576.1"/>
    </source>
</evidence>
<sequence>PMLKEVDQLIFPKYEAWFSQIGVSRVINWGLTGAFQNVEKMKSDSEKVIKDSSDKLAHTEGGIARLRASLDSSKKKLYRTDEMDATEKIDKASYEAIIQIKGEIMHQYIHGDIDSWKLEKVQNDLNLSMQDCSSRSSYTTENFPIVAWCLQCPKAICI</sequence>
<proteinExistence type="predicted"/>
<comment type="caution">
    <text evidence="1">The sequence shown here is derived from an EMBL/GenBank/DDBJ whole genome shotgun (WGS) entry which is preliminary data.</text>
</comment>
<dbReference type="AlphaFoldDB" id="A0AAD9U6R1"/>
<accession>A0AAD9U6R1</accession>